<dbReference type="NCBIfam" id="TIGR00231">
    <property type="entry name" value="small_GTP"/>
    <property type="match status" value="1"/>
</dbReference>
<dbReference type="CDD" id="cd00154">
    <property type="entry name" value="Rab"/>
    <property type="match status" value="1"/>
</dbReference>
<dbReference type="SMART" id="SM00174">
    <property type="entry name" value="RHO"/>
    <property type="match status" value="1"/>
</dbReference>
<dbReference type="FunFam" id="3.40.50.300:FF:000808">
    <property type="entry name" value="Small GTP-binding protein, putative"/>
    <property type="match status" value="1"/>
</dbReference>
<gene>
    <name evidence="3" type="ORF">SteCoe_20438</name>
</gene>
<dbReference type="EMBL" id="MPUH01000467">
    <property type="protein sequence ID" value="OMJ79512.1"/>
    <property type="molecule type" value="Genomic_DNA"/>
</dbReference>
<evidence type="ECO:0000256" key="1">
    <source>
        <dbReference type="ARBA" id="ARBA00022741"/>
    </source>
</evidence>
<dbReference type="SMART" id="SM00176">
    <property type="entry name" value="RAN"/>
    <property type="match status" value="1"/>
</dbReference>
<dbReference type="Pfam" id="PF00071">
    <property type="entry name" value="Ras"/>
    <property type="match status" value="1"/>
</dbReference>
<dbReference type="SMART" id="SM00173">
    <property type="entry name" value="RAS"/>
    <property type="match status" value="1"/>
</dbReference>
<proteinExistence type="predicted"/>
<name>A0A1R2BRQ5_9CILI</name>
<dbReference type="SMART" id="SM00175">
    <property type="entry name" value="RAB"/>
    <property type="match status" value="1"/>
</dbReference>
<dbReference type="InterPro" id="IPR027417">
    <property type="entry name" value="P-loop_NTPase"/>
</dbReference>
<dbReference type="PANTHER" id="PTHR47977">
    <property type="entry name" value="RAS-RELATED PROTEIN RAB"/>
    <property type="match status" value="1"/>
</dbReference>
<dbReference type="PROSITE" id="PS51419">
    <property type="entry name" value="RAB"/>
    <property type="match status" value="1"/>
</dbReference>
<keyword evidence="1" id="KW-0547">Nucleotide-binding</keyword>
<dbReference type="InterPro" id="IPR005225">
    <property type="entry name" value="Small_GTP-bd"/>
</dbReference>
<comment type="caution">
    <text evidence="3">The sequence shown here is derived from an EMBL/GenBank/DDBJ whole genome shotgun (WGS) entry which is preliminary data.</text>
</comment>
<dbReference type="GO" id="GO:0005525">
    <property type="term" value="F:GTP binding"/>
    <property type="evidence" value="ECO:0007669"/>
    <property type="project" value="UniProtKB-KW"/>
</dbReference>
<dbReference type="SUPFAM" id="SSF52540">
    <property type="entry name" value="P-loop containing nucleoside triphosphate hydrolases"/>
    <property type="match status" value="1"/>
</dbReference>
<protein>
    <submittedName>
        <fullName evidence="3">Uncharacterized protein</fullName>
    </submittedName>
</protein>
<reference evidence="3 4" key="1">
    <citation type="submission" date="2016-11" db="EMBL/GenBank/DDBJ databases">
        <title>The macronuclear genome of Stentor coeruleus: a giant cell with tiny introns.</title>
        <authorList>
            <person name="Slabodnick M."/>
            <person name="Ruby J.G."/>
            <person name="Reiff S.B."/>
            <person name="Swart E.C."/>
            <person name="Gosai S."/>
            <person name="Prabakaran S."/>
            <person name="Witkowska E."/>
            <person name="Larue G.E."/>
            <person name="Fisher S."/>
            <person name="Freeman R.M."/>
            <person name="Gunawardena J."/>
            <person name="Chu W."/>
            <person name="Stover N.A."/>
            <person name="Gregory B.D."/>
            <person name="Nowacki M."/>
            <person name="Derisi J."/>
            <person name="Roy S.W."/>
            <person name="Marshall W.F."/>
            <person name="Sood P."/>
        </authorList>
    </citation>
    <scope>NUCLEOTIDE SEQUENCE [LARGE SCALE GENOMIC DNA]</scope>
    <source>
        <strain evidence="3">WM001</strain>
    </source>
</reference>
<organism evidence="3 4">
    <name type="scientific">Stentor coeruleus</name>
    <dbReference type="NCBI Taxonomy" id="5963"/>
    <lineage>
        <taxon>Eukaryota</taxon>
        <taxon>Sar</taxon>
        <taxon>Alveolata</taxon>
        <taxon>Ciliophora</taxon>
        <taxon>Postciliodesmatophora</taxon>
        <taxon>Heterotrichea</taxon>
        <taxon>Heterotrichida</taxon>
        <taxon>Stentoridae</taxon>
        <taxon>Stentor</taxon>
    </lineage>
</organism>
<sequence length="199" mass="22811">MEPDQVKMVLVGEAKVGKSSILARYISNTFQEFGTPTLGCAYHTRQLNINDKILKLNIWDTAGQERYQSLSKSYSRDSKIIILVYDITSYESFKSMKRWYEILQRDTVSPTTIFGVFGNKADLIHNEEVPITEVQKFANSINASFRKTSAKENAGIEEGLLELCKRYLKIEDHGTPRESLRISKQDLYEKHKKSKCCGK</sequence>
<dbReference type="InterPro" id="IPR001806">
    <property type="entry name" value="Small_GTPase"/>
</dbReference>
<dbReference type="PRINTS" id="PR00449">
    <property type="entry name" value="RASTRNSFRMNG"/>
</dbReference>
<dbReference type="AlphaFoldDB" id="A0A1R2BRQ5"/>
<dbReference type="Proteomes" id="UP000187209">
    <property type="component" value="Unassembled WGS sequence"/>
</dbReference>
<evidence type="ECO:0000313" key="3">
    <source>
        <dbReference type="EMBL" id="OMJ79512.1"/>
    </source>
</evidence>
<evidence type="ECO:0000313" key="4">
    <source>
        <dbReference type="Proteomes" id="UP000187209"/>
    </source>
</evidence>
<evidence type="ECO:0000256" key="2">
    <source>
        <dbReference type="ARBA" id="ARBA00023134"/>
    </source>
</evidence>
<accession>A0A1R2BRQ5</accession>
<dbReference type="InterPro" id="IPR050227">
    <property type="entry name" value="Rab"/>
</dbReference>
<keyword evidence="2" id="KW-0342">GTP-binding</keyword>
<dbReference type="Gene3D" id="3.40.50.300">
    <property type="entry name" value="P-loop containing nucleotide triphosphate hydrolases"/>
    <property type="match status" value="1"/>
</dbReference>
<dbReference type="OrthoDB" id="63533at2759"/>
<dbReference type="PROSITE" id="PS51421">
    <property type="entry name" value="RAS"/>
    <property type="match status" value="1"/>
</dbReference>
<keyword evidence="4" id="KW-1185">Reference proteome</keyword>
<dbReference type="GO" id="GO:0003924">
    <property type="term" value="F:GTPase activity"/>
    <property type="evidence" value="ECO:0007669"/>
    <property type="project" value="InterPro"/>
</dbReference>